<proteinExistence type="inferred from homology"/>
<feature type="compositionally biased region" description="Basic and acidic residues" evidence="4">
    <location>
        <begin position="38"/>
        <end position="47"/>
    </location>
</feature>
<evidence type="ECO:0000313" key="7">
    <source>
        <dbReference type="Proteomes" id="UP001295684"/>
    </source>
</evidence>
<organism evidence="6 7">
    <name type="scientific">Euplotes crassus</name>
    <dbReference type="NCBI Taxonomy" id="5936"/>
    <lineage>
        <taxon>Eukaryota</taxon>
        <taxon>Sar</taxon>
        <taxon>Alveolata</taxon>
        <taxon>Ciliophora</taxon>
        <taxon>Intramacronucleata</taxon>
        <taxon>Spirotrichea</taxon>
        <taxon>Hypotrichia</taxon>
        <taxon>Euplotida</taxon>
        <taxon>Euplotidae</taxon>
        <taxon>Moneuplotes</taxon>
    </lineage>
</organism>
<feature type="compositionally biased region" description="Basic residues" evidence="4">
    <location>
        <begin position="670"/>
        <end position="682"/>
    </location>
</feature>
<accession>A0AAD1U2J3</accession>
<feature type="domain" description="Peptidase M14" evidence="5">
    <location>
        <begin position="309"/>
        <end position="617"/>
    </location>
</feature>
<dbReference type="GO" id="GO:0006508">
    <property type="term" value="P:proteolysis"/>
    <property type="evidence" value="ECO:0007669"/>
    <property type="project" value="InterPro"/>
</dbReference>
<reference evidence="6" key="1">
    <citation type="submission" date="2023-07" db="EMBL/GenBank/DDBJ databases">
        <authorList>
            <consortium name="AG Swart"/>
            <person name="Singh M."/>
            <person name="Singh A."/>
            <person name="Seah K."/>
            <person name="Emmerich C."/>
        </authorList>
    </citation>
    <scope>NUCLEOTIDE SEQUENCE</scope>
    <source>
        <strain evidence="6">DP1</strain>
    </source>
</reference>
<feature type="region of interest" description="Disordered" evidence="4">
    <location>
        <begin position="658"/>
        <end position="759"/>
    </location>
</feature>
<dbReference type="Gene3D" id="3.40.630.10">
    <property type="entry name" value="Zn peptidases"/>
    <property type="match status" value="1"/>
</dbReference>
<feature type="compositionally biased region" description="Basic and acidic residues" evidence="4">
    <location>
        <begin position="683"/>
        <end position="692"/>
    </location>
</feature>
<dbReference type="InterPro" id="IPR000834">
    <property type="entry name" value="Peptidase_M14"/>
</dbReference>
<feature type="compositionally biased region" description="Basic and acidic residues" evidence="4">
    <location>
        <begin position="750"/>
        <end position="759"/>
    </location>
</feature>
<evidence type="ECO:0000259" key="5">
    <source>
        <dbReference type="PROSITE" id="PS52035"/>
    </source>
</evidence>
<sequence length="1130" mass="131723">MKAGQLQFSNEQNSENKNKDLEGFFENDDTQTNGDLTNQDKRSELSPDGKLNNNLPGTKPLPLIRGKHSLNPDMKFGWKPNIDVAVPPVPLYFDFLKHPYEEFSACCYYYNGFRPQTSFQMHEEYANKKCNSYTFSFPNHHKIGNFKYEGAYEKLLKFCSEEDDREFVGMNPILINSQFSFDSKFEGGNLDLVLKVDNKNNYFNCYLRPDSNSNGNTHWFYFSVTNRYKHQKITLNIANMTKYSSLYNQGMTPSVFSLERYKHKRTKWHRVSNEVEYKRILRRGRPFYTLEFEYEFEYDNDTVWFATSIPYTYSMLLKYIKSIEDRIVNPVKEIEEKSKLGGMAFGEYIKPKKTHTNKICEIKSLGKSLGGLNIPMIEITNYNCSKVDLARRKIVLICGRVHPGEANASWITHRIIGYLLSNSQIAKGLRDRVIFQIVPMINPDGVVLGNHRCSLLGRDINRGFEHPNSKLEPEPYAMRKHIKKIQKEAIEFGRFNKILAFIDIHSHANRKSIFMYGPHYPLHSSNYMKIRVIPKLMSERTPMFRFYSCKFRSEQYKENCARLSLWRDFKIQTSLTIESSYHGYLDEDRDTKVLNEANLQYFGQAFCQSLFEYLLIIEENRKQKLALAKKILKKRKFQRRRTVREILGVDQEEEYHIDDKPDSNAEVSLKSRKRTTKTKSPRKRDDNLDSSRSHSQSNKSQGKQEEKSQKLPDLEISKMFVQSSSPSVERGLEESEADPQLQTQNPNEAEFFKKSDKQTIKRERSDLIKRVSPNLENSLHKNSLFDKRKDKSFNSNNKSKDSESCFSSSDDDLEIESSSSTPTASEDILDPKFCSPKYDQTQENEVEESFSESFEEVILGKPQGYGLLALPNGIIMEYEIPECSKRNKGNLKRLDSLFSNFDRLSQKDESSKNFTPIQRNLSSLKEKEDNQSSTYKNVGGLSAIKERHDLENSNSSEIMDKPIRSLRELYTGIKKDMNKRKQIKKKKREEVKDLDSSEESFSTCQEEDYEIDTFQKQILEDKVYKLITHWNDIDYIKNHHEAFCSPEKKLKIEEEKRAKKKASSKKKSVKPKIIDTPKKVDPPITREKKVIKPAKTSKVRSVTKPKKRFIKGEAHMFRSPVMIQDANRAT</sequence>
<evidence type="ECO:0000256" key="3">
    <source>
        <dbReference type="PROSITE-ProRule" id="PRU01379"/>
    </source>
</evidence>
<dbReference type="AlphaFoldDB" id="A0AAD1U2J3"/>
<dbReference type="InterPro" id="IPR040626">
    <property type="entry name" value="Pepdidase_M14_N"/>
</dbReference>
<gene>
    <name evidence="6" type="ORF">ECRASSUSDP1_LOCUS573</name>
</gene>
<feature type="compositionally biased region" description="Basic and acidic residues" evidence="4">
    <location>
        <begin position="789"/>
        <end position="803"/>
    </location>
</feature>
<keyword evidence="7" id="KW-1185">Reference proteome</keyword>
<evidence type="ECO:0000256" key="4">
    <source>
        <dbReference type="SAM" id="MobiDB-lite"/>
    </source>
</evidence>
<feature type="region of interest" description="Disordered" evidence="4">
    <location>
        <begin position="1"/>
        <end position="61"/>
    </location>
</feature>
<feature type="compositionally biased region" description="Polar residues" evidence="4">
    <location>
        <begin position="1"/>
        <end position="13"/>
    </location>
</feature>
<evidence type="ECO:0000256" key="1">
    <source>
        <dbReference type="ARBA" id="ARBA00001947"/>
    </source>
</evidence>
<comment type="similarity">
    <text evidence="2 3">Belongs to the peptidase M14 family.</text>
</comment>
<feature type="region of interest" description="Disordered" evidence="4">
    <location>
        <begin position="789"/>
        <end position="842"/>
    </location>
</feature>
<dbReference type="PROSITE" id="PS52035">
    <property type="entry name" value="PEPTIDASE_M14"/>
    <property type="match status" value="1"/>
</dbReference>
<dbReference type="InterPro" id="IPR050821">
    <property type="entry name" value="Cytosolic_carboxypeptidase"/>
</dbReference>
<dbReference type="EMBL" id="CAMPGE010000537">
    <property type="protein sequence ID" value="CAI2359287.1"/>
    <property type="molecule type" value="Genomic_DNA"/>
</dbReference>
<dbReference type="GO" id="GO:0008270">
    <property type="term" value="F:zinc ion binding"/>
    <property type="evidence" value="ECO:0007669"/>
    <property type="project" value="InterPro"/>
</dbReference>
<evidence type="ECO:0000313" key="6">
    <source>
        <dbReference type="EMBL" id="CAI2359287.1"/>
    </source>
</evidence>
<name>A0AAD1U2J3_EUPCR</name>
<feature type="compositionally biased region" description="Basic residues" evidence="4">
    <location>
        <begin position="1058"/>
        <end position="1070"/>
    </location>
</feature>
<dbReference type="Proteomes" id="UP001295684">
    <property type="component" value="Unassembled WGS sequence"/>
</dbReference>
<evidence type="ECO:0000256" key="2">
    <source>
        <dbReference type="ARBA" id="ARBA00005988"/>
    </source>
</evidence>
<dbReference type="PANTHER" id="PTHR12756:SF11">
    <property type="entry name" value="CYTOSOLIC CARBOXYPEPTIDASE 1"/>
    <property type="match status" value="1"/>
</dbReference>
<feature type="compositionally biased region" description="Basic and acidic residues" evidence="4">
    <location>
        <begin position="702"/>
        <end position="716"/>
    </location>
</feature>
<dbReference type="Pfam" id="PF18027">
    <property type="entry name" value="Pepdidase_M14_N"/>
    <property type="match status" value="1"/>
</dbReference>
<feature type="active site" description="Proton donor/acceptor" evidence="3">
    <location>
        <position position="578"/>
    </location>
</feature>
<feature type="compositionally biased region" description="Basic residues" evidence="4">
    <location>
        <begin position="1091"/>
        <end position="1105"/>
    </location>
</feature>
<comment type="cofactor">
    <cofactor evidence="1">
        <name>Zn(2+)</name>
        <dbReference type="ChEBI" id="CHEBI:29105"/>
    </cofactor>
</comment>
<comment type="caution">
    <text evidence="6">The sequence shown here is derived from an EMBL/GenBank/DDBJ whole genome shotgun (WGS) entry which is preliminary data.</text>
</comment>
<dbReference type="Gene3D" id="2.60.40.3120">
    <property type="match status" value="1"/>
</dbReference>
<dbReference type="PANTHER" id="PTHR12756">
    <property type="entry name" value="CYTOSOLIC CARBOXYPEPTIDASE"/>
    <property type="match status" value="1"/>
</dbReference>
<feature type="compositionally biased region" description="Basic and acidic residues" evidence="4">
    <location>
        <begin position="1072"/>
        <end position="1090"/>
    </location>
</feature>
<dbReference type="GO" id="GO:0004181">
    <property type="term" value="F:metallocarboxypeptidase activity"/>
    <property type="evidence" value="ECO:0007669"/>
    <property type="project" value="InterPro"/>
</dbReference>
<protein>
    <recommendedName>
        <fullName evidence="5">Peptidase M14 domain-containing protein</fullName>
    </recommendedName>
</protein>
<dbReference type="Pfam" id="PF00246">
    <property type="entry name" value="Peptidase_M14"/>
    <property type="match status" value="1"/>
</dbReference>
<feature type="region of interest" description="Disordered" evidence="4">
    <location>
        <begin position="1056"/>
        <end position="1105"/>
    </location>
</feature>
<dbReference type="SUPFAM" id="SSF53187">
    <property type="entry name" value="Zn-dependent exopeptidases"/>
    <property type="match status" value="1"/>
</dbReference>